<dbReference type="Gramene" id="GBG59101">
    <property type="protein sequence ID" value="GBG59101"/>
    <property type="gene ID" value="CBR_g24444"/>
</dbReference>
<evidence type="ECO:0000313" key="2">
    <source>
        <dbReference type="EMBL" id="GBG59101.1"/>
    </source>
</evidence>
<feature type="compositionally biased region" description="Gly residues" evidence="1">
    <location>
        <begin position="11"/>
        <end position="58"/>
    </location>
</feature>
<dbReference type="OMA" id="TEETREM"/>
<feature type="region of interest" description="Disordered" evidence="1">
    <location>
        <begin position="1"/>
        <end position="62"/>
    </location>
</feature>
<accession>A0A388JMU5</accession>
<dbReference type="AlphaFoldDB" id="A0A388JMU5"/>
<evidence type="ECO:0000256" key="1">
    <source>
        <dbReference type="SAM" id="MobiDB-lite"/>
    </source>
</evidence>
<gene>
    <name evidence="2" type="ORF">CBR_g24444</name>
</gene>
<dbReference type="EMBL" id="BFEA01000002">
    <property type="protein sequence ID" value="GBG59101.1"/>
    <property type="molecule type" value="Genomic_DNA"/>
</dbReference>
<dbReference type="Proteomes" id="UP000265515">
    <property type="component" value="Unassembled WGS sequence"/>
</dbReference>
<comment type="caution">
    <text evidence="2">The sequence shown here is derived from an EMBL/GenBank/DDBJ whole genome shotgun (WGS) entry which is preliminary data.</text>
</comment>
<proteinExistence type="predicted"/>
<keyword evidence="3" id="KW-1185">Reference proteome</keyword>
<reference evidence="2 3" key="1">
    <citation type="journal article" date="2018" name="Cell">
        <title>The Chara Genome: Secondary Complexity and Implications for Plant Terrestrialization.</title>
        <authorList>
            <person name="Nishiyama T."/>
            <person name="Sakayama H."/>
            <person name="Vries J.D."/>
            <person name="Buschmann H."/>
            <person name="Saint-Marcoux D."/>
            <person name="Ullrich K.K."/>
            <person name="Haas F.B."/>
            <person name="Vanderstraeten L."/>
            <person name="Becker D."/>
            <person name="Lang D."/>
            <person name="Vosolsobe S."/>
            <person name="Rombauts S."/>
            <person name="Wilhelmsson P.K.I."/>
            <person name="Janitza P."/>
            <person name="Kern R."/>
            <person name="Heyl A."/>
            <person name="Rumpler F."/>
            <person name="Villalobos L.I.A.C."/>
            <person name="Clay J.M."/>
            <person name="Skokan R."/>
            <person name="Toyoda A."/>
            <person name="Suzuki Y."/>
            <person name="Kagoshima H."/>
            <person name="Schijlen E."/>
            <person name="Tajeshwar N."/>
            <person name="Catarino B."/>
            <person name="Hetherington A.J."/>
            <person name="Saltykova A."/>
            <person name="Bonnot C."/>
            <person name="Breuninger H."/>
            <person name="Symeonidi A."/>
            <person name="Radhakrishnan G.V."/>
            <person name="Van Nieuwerburgh F."/>
            <person name="Deforce D."/>
            <person name="Chang C."/>
            <person name="Karol K.G."/>
            <person name="Hedrich R."/>
            <person name="Ulvskov P."/>
            <person name="Glockner G."/>
            <person name="Delwiche C.F."/>
            <person name="Petrasek J."/>
            <person name="Van de Peer Y."/>
            <person name="Friml J."/>
            <person name="Beilby M."/>
            <person name="Dolan L."/>
            <person name="Kohara Y."/>
            <person name="Sugano S."/>
            <person name="Fujiyama A."/>
            <person name="Delaux P.-M."/>
            <person name="Quint M."/>
            <person name="TheiBen G."/>
            <person name="Hagemann M."/>
            <person name="Harholt J."/>
            <person name="Dunand C."/>
            <person name="Zachgo S."/>
            <person name="Langdale J."/>
            <person name="Maumus F."/>
            <person name="Straeten D.V.D."/>
            <person name="Gould S.B."/>
            <person name="Rensing S.A."/>
        </authorList>
    </citation>
    <scope>NUCLEOTIDE SEQUENCE [LARGE SCALE GENOMIC DNA]</scope>
    <source>
        <strain evidence="2 3">S276</strain>
    </source>
</reference>
<protein>
    <submittedName>
        <fullName evidence="2">Uncharacterized protein</fullName>
    </submittedName>
</protein>
<sequence>MANGGEYNGNWNGGGGNGGGGSNNWNGNGGGGNWNGGGGRGDNENEGGGYGNNGGGHRGNWNNGSVIGTTTMVIGTLMATTEDEITMAVVMEGEVVTGGGRHVATIATNLAISARNATRHVRTKVEGMETTVEEAVIGTAIEATVGMTITGMETEETREMAEAGMEETGVMEMEVTEEVTDNRTMQQVAQIRLSKQ</sequence>
<organism evidence="2 3">
    <name type="scientific">Chara braunii</name>
    <name type="common">Braun's stonewort</name>
    <dbReference type="NCBI Taxonomy" id="69332"/>
    <lineage>
        <taxon>Eukaryota</taxon>
        <taxon>Viridiplantae</taxon>
        <taxon>Streptophyta</taxon>
        <taxon>Charophyceae</taxon>
        <taxon>Charales</taxon>
        <taxon>Characeae</taxon>
        <taxon>Chara</taxon>
    </lineage>
</organism>
<evidence type="ECO:0000313" key="3">
    <source>
        <dbReference type="Proteomes" id="UP000265515"/>
    </source>
</evidence>
<feature type="compositionally biased region" description="Low complexity" evidence="1">
    <location>
        <begin position="1"/>
        <end position="10"/>
    </location>
</feature>
<name>A0A388JMU5_CHABU</name>